<dbReference type="EMBL" id="SJSN01000019">
    <property type="protein sequence ID" value="TCD01980.1"/>
    <property type="molecule type" value="Genomic_DNA"/>
</dbReference>
<dbReference type="Gene3D" id="3.40.50.2000">
    <property type="entry name" value="Glycogen Phosphorylase B"/>
    <property type="match status" value="2"/>
</dbReference>
<accession>A0A4R0NMA0</accession>
<evidence type="ECO:0000313" key="6">
    <source>
        <dbReference type="Proteomes" id="UP000291485"/>
    </source>
</evidence>
<dbReference type="InterPro" id="IPR001296">
    <property type="entry name" value="Glyco_trans_1"/>
</dbReference>
<feature type="domain" description="Glycosyl transferase family 1" evidence="3">
    <location>
        <begin position="177"/>
        <end position="327"/>
    </location>
</feature>
<feature type="domain" description="Glycosyltransferase subfamily 4-like N-terminal" evidence="4">
    <location>
        <begin position="54"/>
        <end position="162"/>
    </location>
</feature>
<evidence type="ECO:0000256" key="2">
    <source>
        <dbReference type="ARBA" id="ARBA00022679"/>
    </source>
</evidence>
<dbReference type="Pfam" id="PF00534">
    <property type="entry name" value="Glycos_transf_1"/>
    <property type="match status" value="1"/>
</dbReference>
<dbReference type="OrthoDB" id="7560678at2"/>
<dbReference type="Proteomes" id="UP000291485">
    <property type="component" value="Unassembled WGS sequence"/>
</dbReference>
<protein>
    <submittedName>
        <fullName evidence="5">Glycosyltransferase family 1 protein</fullName>
    </submittedName>
</protein>
<dbReference type="InterPro" id="IPR028098">
    <property type="entry name" value="Glyco_trans_4-like_N"/>
</dbReference>
<evidence type="ECO:0000256" key="1">
    <source>
        <dbReference type="ARBA" id="ARBA00022676"/>
    </source>
</evidence>
<keyword evidence="2 5" id="KW-0808">Transferase</keyword>
<dbReference type="SUPFAM" id="SSF53756">
    <property type="entry name" value="UDP-Glycosyltransferase/glycogen phosphorylase"/>
    <property type="match status" value="1"/>
</dbReference>
<comment type="caution">
    <text evidence="5">The sequence shown here is derived from an EMBL/GenBank/DDBJ whole genome shotgun (WGS) entry which is preliminary data.</text>
</comment>
<name>A0A4R0NMA0_9SPHI</name>
<dbReference type="GO" id="GO:0016757">
    <property type="term" value="F:glycosyltransferase activity"/>
    <property type="evidence" value="ECO:0007669"/>
    <property type="project" value="UniProtKB-KW"/>
</dbReference>
<gene>
    <name evidence="5" type="ORF">EZ449_19480</name>
</gene>
<reference evidence="5 6" key="1">
    <citation type="submission" date="2019-02" db="EMBL/GenBank/DDBJ databases">
        <title>Pedobacter sp. RP-3-11 sp. nov., isolated from Arctic soil.</title>
        <authorList>
            <person name="Dahal R.H."/>
        </authorList>
    </citation>
    <scope>NUCLEOTIDE SEQUENCE [LARGE SCALE GENOMIC DNA]</scope>
    <source>
        <strain evidence="5 6">RP-3-11</strain>
    </source>
</reference>
<dbReference type="PANTHER" id="PTHR12526:SF510">
    <property type="entry name" value="D-INOSITOL 3-PHOSPHATE GLYCOSYLTRANSFERASE"/>
    <property type="match status" value="1"/>
</dbReference>
<evidence type="ECO:0000259" key="4">
    <source>
        <dbReference type="Pfam" id="PF13439"/>
    </source>
</evidence>
<organism evidence="5 6">
    <name type="scientific">Pedobacter frigidisoli</name>
    <dbReference type="NCBI Taxonomy" id="2530455"/>
    <lineage>
        <taxon>Bacteria</taxon>
        <taxon>Pseudomonadati</taxon>
        <taxon>Bacteroidota</taxon>
        <taxon>Sphingobacteriia</taxon>
        <taxon>Sphingobacteriales</taxon>
        <taxon>Sphingobacteriaceae</taxon>
        <taxon>Pedobacter</taxon>
    </lineage>
</organism>
<sequence>MKKVVIIGPSISRTKGGMASVLKGFMDRADDFRGFELTLLTSHVEGSAGEKLQFFFKCLIKLMFTKSVSLVHVHTACDASFYRKAIFTFVCKLRKIPVFIHIHGADFDSFYLNSNKFIQGIISKTLKSATRVIVLSKYWQDFFYENMKLENVVVLFNAVNCELFNTCVTVPKNISSFLFLGRLGERKGTYDLINAIDKLSKDIECENLSFVFAGDGEIDKVKEIISDKNLGKYIDVLGWIDEKMKLEALSKSDTVVLPSYNEGLPVALLEAMAAGKVVLSTPVGGIPDLVYEDVNGFLIKPGDVDALASRIKYIAHNPDQMRIISEKNMLKIKENFDAVAINGQLLELYNLEAR</sequence>
<dbReference type="PANTHER" id="PTHR12526">
    <property type="entry name" value="GLYCOSYLTRANSFERASE"/>
    <property type="match status" value="1"/>
</dbReference>
<evidence type="ECO:0000259" key="3">
    <source>
        <dbReference type="Pfam" id="PF00534"/>
    </source>
</evidence>
<dbReference type="CDD" id="cd03801">
    <property type="entry name" value="GT4_PimA-like"/>
    <property type="match status" value="1"/>
</dbReference>
<keyword evidence="6" id="KW-1185">Reference proteome</keyword>
<proteinExistence type="predicted"/>
<evidence type="ECO:0000313" key="5">
    <source>
        <dbReference type="EMBL" id="TCD01980.1"/>
    </source>
</evidence>
<dbReference type="RefSeq" id="WP_131562063.1">
    <property type="nucleotide sequence ID" value="NZ_SJSN01000019.1"/>
</dbReference>
<dbReference type="Pfam" id="PF13439">
    <property type="entry name" value="Glyco_transf_4"/>
    <property type="match status" value="1"/>
</dbReference>
<keyword evidence="1" id="KW-0328">Glycosyltransferase</keyword>
<dbReference type="AlphaFoldDB" id="A0A4R0NMA0"/>